<organism evidence="1 2">
    <name type="scientific">Pseudomonas quercus</name>
    <dbReference type="NCBI Taxonomy" id="2722792"/>
    <lineage>
        <taxon>Bacteria</taxon>
        <taxon>Pseudomonadati</taxon>
        <taxon>Pseudomonadota</taxon>
        <taxon>Gammaproteobacteria</taxon>
        <taxon>Pseudomonadales</taxon>
        <taxon>Pseudomonadaceae</taxon>
        <taxon>Pseudomonas</taxon>
    </lineage>
</organism>
<dbReference type="InterPro" id="IPR010261">
    <property type="entry name" value="Tir_chaperone"/>
</dbReference>
<dbReference type="Proteomes" id="UP000746535">
    <property type="component" value="Unassembled WGS sequence"/>
</dbReference>
<proteinExistence type="predicted"/>
<dbReference type="Gene3D" id="3.30.1460.10">
    <property type="match status" value="1"/>
</dbReference>
<name>A0ABX0YH07_9PSED</name>
<sequence length="141" mass="15908">MNPDLKIKELLDQLSKACGSSFSLNDGVCAIYMGDQEKAATLEFPTGSSYVFIHRAICDPKNVDRATYELLLRMNFEANAMRGCWVAMDNYNILRLCTQLDPLSLSGRQFIAILTGFISLGQDLEEVLKQRAQPDRRPVMR</sequence>
<dbReference type="RefSeq" id="WP_168083842.1">
    <property type="nucleotide sequence ID" value="NZ_JAAVJI010000004.1"/>
</dbReference>
<evidence type="ECO:0000313" key="1">
    <source>
        <dbReference type="EMBL" id="NJP01283.1"/>
    </source>
</evidence>
<dbReference type="SUPFAM" id="SSF69635">
    <property type="entry name" value="Type III secretory system chaperone-like"/>
    <property type="match status" value="1"/>
</dbReference>
<dbReference type="CDD" id="cd17024">
    <property type="entry name" value="T3SC_IA_DspF-like"/>
    <property type="match status" value="1"/>
</dbReference>
<evidence type="ECO:0008006" key="3">
    <source>
        <dbReference type="Google" id="ProtNLM"/>
    </source>
</evidence>
<dbReference type="Pfam" id="PF05932">
    <property type="entry name" value="CesT"/>
    <property type="match status" value="1"/>
</dbReference>
<keyword evidence="2" id="KW-1185">Reference proteome</keyword>
<protein>
    <recommendedName>
        <fullName evidence="3">Tir chaperone protein (CesT) family protein</fullName>
    </recommendedName>
</protein>
<comment type="caution">
    <text evidence="1">The sequence shown here is derived from an EMBL/GenBank/DDBJ whole genome shotgun (WGS) entry which is preliminary data.</text>
</comment>
<accession>A0ABX0YH07</accession>
<gene>
    <name evidence="1" type="ORF">HBH25_10465</name>
</gene>
<reference evidence="1 2" key="1">
    <citation type="submission" date="2020-03" db="EMBL/GenBank/DDBJ databases">
        <authorList>
            <person name="Wang L."/>
            <person name="He N."/>
            <person name="Li Y."/>
            <person name="Fang Y."/>
            <person name="Zhang F."/>
        </authorList>
    </citation>
    <scope>NUCLEOTIDE SEQUENCE [LARGE SCALE GENOMIC DNA]</scope>
    <source>
        <strain evidence="2">hsmgli-8</strain>
    </source>
</reference>
<evidence type="ECO:0000313" key="2">
    <source>
        <dbReference type="Proteomes" id="UP000746535"/>
    </source>
</evidence>
<dbReference type="EMBL" id="JAAVJI010000004">
    <property type="protein sequence ID" value="NJP01283.1"/>
    <property type="molecule type" value="Genomic_DNA"/>
</dbReference>